<feature type="transmembrane region" description="Helical" evidence="8">
    <location>
        <begin position="147"/>
        <end position="163"/>
    </location>
</feature>
<evidence type="ECO:0000259" key="9">
    <source>
        <dbReference type="Pfam" id="PF00892"/>
    </source>
</evidence>
<keyword evidence="11" id="KW-1185">Reference proteome</keyword>
<evidence type="ECO:0000256" key="4">
    <source>
        <dbReference type="ARBA" id="ARBA00022475"/>
    </source>
</evidence>
<protein>
    <submittedName>
        <fullName evidence="10">Chloramphenicol-sensitive protein RarD</fullName>
    </submittedName>
</protein>
<evidence type="ECO:0000313" key="10">
    <source>
        <dbReference type="EMBL" id="SFR42032.1"/>
    </source>
</evidence>
<dbReference type="Proteomes" id="UP000199478">
    <property type="component" value="Unassembled WGS sequence"/>
</dbReference>
<dbReference type="EMBL" id="FOYP01000001">
    <property type="protein sequence ID" value="SFR42032.1"/>
    <property type="molecule type" value="Genomic_DNA"/>
</dbReference>
<evidence type="ECO:0000256" key="7">
    <source>
        <dbReference type="ARBA" id="ARBA00023136"/>
    </source>
</evidence>
<dbReference type="PANTHER" id="PTHR22911:SF137">
    <property type="entry name" value="SOLUTE CARRIER FAMILY 35 MEMBER G2-RELATED"/>
    <property type="match status" value="1"/>
</dbReference>
<accession>A0A1I6GIL4</accession>
<feature type="transmembrane region" description="Helical" evidence="8">
    <location>
        <begin position="267"/>
        <end position="287"/>
    </location>
</feature>
<feature type="domain" description="EamA" evidence="9">
    <location>
        <begin position="6"/>
        <end position="139"/>
    </location>
</feature>
<keyword evidence="4" id="KW-1003">Cell membrane</keyword>
<feature type="transmembrane region" description="Helical" evidence="8">
    <location>
        <begin position="212"/>
        <end position="231"/>
    </location>
</feature>
<evidence type="ECO:0000256" key="5">
    <source>
        <dbReference type="ARBA" id="ARBA00022692"/>
    </source>
</evidence>
<keyword evidence="3" id="KW-0813">Transport</keyword>
<dbReference type="Pfam" id="PF00892">
    <property type="entry name" value="EamA"/>
    <property type="match status" value="1"/>
</dbReference>
<evidence type="ECO:0000256" key="2">
    <source>
        <dbReference type="ARBA" id="ARBA00007362"/>
    </source>
</evidence>
<dbReference type="InterPro" id="IPR000620">
    <property type="entry name" value="EamA_dom"/>
</dbReference>
<dbReference type="OrthoDB" id="369870at2"/>
<reference evidence="11" key="1">
    <citation type="submission" date="2016-10" db="EMBL/GenBank/DDBJ databases">
        <authorList>
            <person name="Varghese N."/>
            <person name="Submissions S."/>
        </authorList>
    </citation>
    <scope>NUCLEOTIDE SEQUENCE [LARGE SCALE GENOMIC DNA]</scope>
    <source>
        <strain evidence="11">DSM 26879</strain>
    </source>
</reference>
<evidence type="ECO:0000256" key="1">
    <source>
        <dbReference type="ARBA" id="ARBA00004651"/>
    </source>
</evidence>
<feature type="transmembrane region" description="Helical" evidence="8">
    <location>
        <begin position="37"/>
        <end position="54"/>
    </location>
</feature>
<evidence type="ECO:0000256" key="3">
    <source>
        <dbReference type="ARBA" id="ARBA00022448"/>
    </source>
</evidence>
<dbReference type="InterPro" id="IPR004626">
    <property type="entry name" value="RarD"/>
</dbReference>
<keyword evidence="5 8" id="KW-0812">Transmembrane</keyword>
<gene>
    <name evidence="10" type="ORF">SAMN04488005_1724</name>
</gene>
<dbReference type="NCBIfam" id="TIGR00688">
    <property type="entry name" value="rarD"/>
    <property type="match status" value="1"/>
</dbReference>
<dbReference type="AlphaFoldDB" id="A0A1I6GIL4"/>
<comment type="subcellular location">
    <subcellularLocation>
        <location evidence="1">Cell membrane</location>
        <topology evidence="1">Multi-pass membrane protein</topology>
    </subcellularLocation>
</comment>
<dbReference type="InterPro" id="IPR037185">
    <property type="entry name" value="EmrE-like"/>
</dbReference>
<dbReference type="PANTHER" id="PTHR22911">
    <property type="entry name" value="ACYL-MALONYL CONDENSING ENZYME-RELATED"/>
    <property type="match status" value="1"/>
</dbReference>
<dbReference type="STRING" id="390270.SAMN04488005_1724"/>
<keyword evidence="7 8" id="KW-0472">Membrane</keyword>
<feature type="transmembrane region" description="Helical" evidence="8">
    <location>
        <begin position="100"/>
        <end position="117"/>
    </location>
</feature>
<evidence type="ECO:0000256" key="8">
    <source>
        <dbReference type="SAM" id="Phobius"/>
    </source>
</evidence>
<name>A0A1I6GIL4_9RHOB</name>
<feature type="transmembrane region" description="Helical" evidence="8">
    <location>
        <begin position="124"/>
        <end position="141"/>
    </location>
</feature>
<feature type="transmembrane region" description="Helical" evidence="8">
    <location>
        <begin position="243"/>
        <end position="261"/>
    </location>
</feature>
<feature type="transmembrane region" description="Helical" evidence="8">
    <location>
        <begin position="170"/>
        <end position="192"/>
    </location>
</feature>
<comment type="similarity">
    <text evidence="2">Belongs to the EamA transporter family.</text>
</comment>
<organism evidence="10 11">
    <name type="scientific">Yoonia tamlensis</name>
    <dbReference type="NCBI Taxonomy" id="390270"/>
    <lineage>
        <taxon>Bacteria</taxon>
        <taxon>Pseudomonadati</taxon>
        <taxon>Pseudomonadota</taxon>
        <taxon>Alphaproteobacteria</taxon>
        <taxon>Rhodobacterales</taxon>
        <taxon>Paracoccaceae</taxon>
        <taxon>Yoonia</taxon>
    </lineage>
</organism>
<proteinExistence type="inferred from homology"/>
<feature type="transmembrane region" description="Helical" evidence="8">
    <location>
        <begin position="7"/>
        <end position="25"/>
    </location>
</feature>
<keyword evidence="6 8" id="KW-1133">Transmembrane helix</keyword>
<dbReference type="GO" id="GO:0005886">
    <property type="term" value="C:plasma membrane"/>
    <property type="evidence" value="ECO:0007669"/>
    <property type="project" value="UniProtKB-SubCell"/>
</dbReference>
<feature type="transmembrane region" description="Helical" evidence="8">
    <location>
        <begin position="66"/>
        <end position="88"/>
    </location>
</feature>
<dbReference type="SUPFAM" id="SSF103481">
    <property type="entry name" value="Multidrug resistance efflux transporter EmrE"/>
    <property type="match status" value="1"/>
</dbReference>
<evidence type="ECO:0000256" key="6">
    <source>
        <dbReference type="ARBA" id="ARBA00022989"/>
    </source>
</evidence>
<evidence type="ECO:0000313" key="11">
    <source>
        <dbReference type="Proteomes" id="UP000199478"/>
    </source>
</evidence>
<sequence>MTDPAKGILAIVGTCVIWGLSPIYYKALSHVPPLEVLSHRALWSFLFFAVILLVQGRMRQMIELIATQTGLMLLAALMISANWFIFILSSQIDRSTEASIGYYIYPLLSVLIGRFVLGEALSALKWLAIVLVLSAVMVLALGLGTVPIVALSLAGTFAIYGLIKKGVSAGPLLTVAGEVTLVLPFAIAWLGLGYFSGGHTGSGGFGRDLSDSLMLVLAGPITSIPLLMFSYGARRVTMATTGIAFYINPTLQFLVAVLIFAEPFGTAHMIAFPMIWGGVIIYSVTALRQERAARKRVSSAATSGTIST</sequence>
<dbReference type="RefSeq" id="WP_090198941.1">
    <property type="nucleotide sequence ID" value="NZ_FOYP01000001.1"/>
</dbReference>